<accession>A0ACC2X1C2</accession>
<keyword evidence="2" id="KW-1185">Reference proteome</keyword>
<gene>
    <name evidence="1" type="ORF">QFC20_000358</name>
</gene>
<dbReference type="Proteomes" id="UP001230649">
    <property type="component" value="Unassembled WGS sequence"/>
</dbReference>
<dbReference type="EMBL" id="JASBWS010000002">
    <property type="protein sequence ID" value="KAJ9117214.1"/>
    <property type="molecule type" value="Genomic_DNA"/>
</dbReference>
<proteinExistence type="predicted"/>
<name>A0ACC2X1C2_9TREE</name>
<sequence length="547" mass="61040">MSETPKAVYVPRAKREALAKEAENQSTPKDEAGPLVETVSISEEETQDWSFARKWFFERSDTFKRLQNVKKQFGEDPRVENLFNQQRANSTQNAPVSRRFADQFYQCMQDIDDTADSVLTRNAKSPVRHYLDLGCSPGGFSSWVMDQHPESMGLGVTLPPDIGGLPMVSFPEGNYEVKYGDLTDMQQTADVIKQRFGSDSRGVVDLALAAAIYRDAETAQPRTQSKDDESSAPPGARVILSLSQVSLVLNHLQAGGHFVFVLSNKPDPITIQTLVLLRQLFKRILPCKGKTLHGVRSSFYLFCEAFNREKYEEEKIPALLDATIESMRETARLIIDETDGSDSTTLEQALQRLGITDNKNKEFFAADMIWLPGYKDQEDLLEREGGFVQDFFQKLWQGQVRSIEEKIANLDRQPSARRGGRPGWGAQRNSPYADQPRGNQFTNSEGDQPAVLEADTWRRRESAKASATQPRLGAYQAASEQQSVPALVTSEDGWQIAKGRPGNQSRGSQNAVDGRPKTIAVQKKDPSVRASSAFTQDQGAFGGSWRK</sequence>
<evidence type="ECO:0000313" key="1">
    <source>
        <dbReference type="EMBL" id="KAJ9117214.1"/>
    </source>
</evidence>
<reference evidence="1" key="1">
    <citation type="submission" date="2023-04" db="EMBL/GenBank/DDBJ databases">
        <title>Draft Genome sequencing of Naganishia species isolated from polar environments using Oxford Nanopore Technology.</title>
        <authorList>
            <person name="Leo P."/>
            <person name="Venkateswaran K."/>
        </authorList>
    </citation>
    <scope>NUCLEOTIDE SEQUENCE</scope>
    <source>
        <strain evidence="1">MNA-CCFEE 5262</strain>
    </source>
</reference>
<comment type="caution">
    <text evidence="1">The sequence shown here is derived from an EMBL/GenBank/DDBJ whole genome shotgun (WGS) entry which is preliminary data.</text>
</comment>
<organism evidence="1 2">
    <name type="scientific">Naganishia adeliensis</name>
    <dbReference type="NCBI Taxonomy" id="92952"/>
    <lineage>
        <taxon>Eukaryota</taxon>
        <taxon>Fungi</taxon>
        <taxon>Dikarya</taxon>
        <taxon>Basidiomycota</taxon>
        <taxon>Agaricomycotina</taxon>
        <taxon>Tremellomycetes</taxon>
        <taxon>Filobasidiales</taxon>
        <taxon>Filobasidiaceae</taxon>
        <taxon>Naganishia</taxon>
    </lineage>
</organism>
<evidence type="ECO:0000313" key="2">
    <source>
        <dbReference type="Proteomes" id="UP001230649"/>
    </source>
</evidence>
<protein>
    <submittedName>
        <fullName evidence="1">Uncharacterized protein</fullName>
    </submittedName>
</protein>